<dbReference type="GO" id="GO:0062193">
    <property type="term" value="F:D-ribose pyranase activity"/>
    <property type="evidence" value="ECO:0007669"/>
    <property type="project" value="UniProtKB-EC"/>
</dbReference>
<dbReference type="GO" id="GO:0005829">
    <property type="term" value="C:cytosol"/>
    <property type="evidence" value="ECO:0007669"/>
    <property type="project" value="TreeGrafter"/>
</dbReference>
<reference evidence="6 7" key="1">
    <citation type="journal article" date="2013" name="Genome Announc.">
        <title>Whole-Genome Sequence of the Clinical Strain Corynebacterium argentoratense DSM 44202, Isolated from a Human Throat Specimen.</title>
        <authorList>
            <person name="Bomholt C."/>
            <person name="Glaub A."/>
            <person name="Gravermann K."/>
            <person name="Albersmeier A."/>
            <person name="Brinkrolf K."/>
            <person name="Ruckert C."/>
            <person name="Tauch A."/>
        </authorList>
    </citation>
    <scope>NUCLEOTIDE SEQUENCE [LARGE SCALE GENOMIC DNA]</scope>
    <source>
        <strain evidence="6">DSM 44202</strain>
    </source>
</reference>
<dbReference type="GeneID" id="78250217"/>
<dbReference type="InterPro" id="IPR023750">
    <property type="entry name" value="RbsD-like_sf"/>
</dbReference>
<dbReference type="PANTHER" id="PTHR37831">
    <property type="entry name" value="D-RIBOSE PYRANASE"/>
    <property type="match status" value="1"/>
</dbReference>
<dbReference type="InterPro" id="IPR023064">
    <property type="entry name" value="D-ribose_pyranase"/>
</dbReference>
<dbReference type="OrthoDB" id="9805009at2"/>
<dbReference type="GO" id="GO:0016872">
    <property type="term" value="F:intramolecular lyase activity"/>
    <property type="evidence" value="ECO:0007669"/>
    <property type="project" value="InterPro"/>
</dbReference>
<dbReference type="Pfam" id="PF05025">
    <property type="entry name" value="RbsD_FucU"/>
    <property type="match status" value="1"/>
</dbReference>
<dbReference type="NCBIfam" id="NF008761">
    <property type="entry name" value="PRK11797.1"/>
    <property type="match status" value="1"/>
</dbReference>
<sequence length="128" mass="13864">MLKQGLINRDLLAYAAELGHTDSFVIADCGLPIPEHVPVVDVSVEFGYPEFFDVTGRLLPHIVAESVVVAKEAPAAFGEELALYVADAQQEVVSHEELKRLVADAKFVVRTGSVVPYSNVVVRCGVPF</sequence>
<dbReference type="EMBL" id="CP006365">
    <property type="protein sequence ID" value="AGU15582.1"/>
    <property type="molecule type" value="Genomic_DNA"/>
</dbReference>
<evidence type="ECO:0000256" key="5">
    <source>
        <dbReference type="ARBA" id="ARBA00023277"/>
    </source>
</evidence>
<dbReference type="STRING" id="1348662.CARG_07310"/>
<dbReference type="HOGENOM" id="CLU_135498_0_0_11"/>
<keyword evidence="5" id="KW-0119">Carbohydrate metabolism</keyword>
<name>U3GZS3_9CORY</name>
<dbReference type="AlphaFoldDB" id="U3GZS3"/>
<dbReference type="KEGG" id="caz:CARG_07310"/>
<comment type="catalytic activity">
    <reaction evidence="1">
        <text>beta-D-ribopyranose = beta-D-ribofuranose</text>
        <dbReference type="Rhea" id="RHEA:25432"/>
        <dbReference type="ChEBI" id="CHEBI:27476"/>
        <dbReference type="ChEBI" id="CHEBI:47002"/>
        <dbReference type="EC" id="5.4.99.62"/>
    </reaction>
</comment>
<keyword evidence="7" id="KW-1185">Reference proteome</keyword>
<dbReference type="InterPro" id="IPR007721">
    <property type="entry name" value="RbsD_FucU"/>
</dbReference>
<proteinExistence type="predicted"/>
<organism evidence="6 7">
    <name type="scientific">Corynebacterium argentoratense DSM 44202</name>
    <dbReference type="NCBI Taxonomy" id="1348662"/>
    <lineage>
        <taxon>Bacteria</taxon>
        <taxon>Bacillati</taxon>
        <taxon>Actinomycetota</taxon>
        <taxon>Actinomycetes</taxon>
        <taxon>Mycobacteriales</taxon>
        <taxon>Corynebacteriaceae</taxon>
        <taxon>Corynebacterium</taxon>
    </lineage>
</organism>
<dbReference type="Gene3D" id="3.40.1650.10">
    <property type="entry name" value="RbsD-like domain"/>
    <property type="match status" value="1"/>
</dbReference>
<dbReference type="SUPFAM" id="SSF102546">
    <property type="entry name" value="RbsD-like"/>
    <property type="match status" value="1"/>
</dbReference>
<gene>
    <name evidence="6" type="ORF">CARG_07310</name>
</gene>
<dbReference type="EC" id="5.4.99.62" evidence="2"/>
<dbReference type="GO" id="GO:0048029">
    <property type="term" value="F:monosaccharide binding"/>
    <property type="evidence" value="ECO:0007669"/>
    <property type="project" value="InterPro"/>
</dbReference>
<protein>
    <recommendedName>
        <fullName evidence="2">D-ribose pyranase</fullName>
        <ecNumber evidence="2">5.4.99.62</ecNumber>
    </recommendedName>
</protein>
<evidence type="ECO:0000256" key="2">
    <source>
        <dbReference type="ARBA" id="ARBA00012862"/>
    </source>
</evidence>
<evidence type="ECO:0000256" key="3">
    <source>
        <dbReference type="ARBA" id="ARBA00022490"/>
    </source>
</evidence>
<keyword evidence="4" id="KW-0413">Isomerase</keyword>
<dbReference type="PANTHER" id="PTHR37831:SF1">
    <property type="entry name" value="D-RIBOSE PYRANASE"/>
    <property type="match status" value="1"/>
</dbReference>
<accession>U3GZS3</accession>
<dbReference type="GO" id="GO:0019303">
    <property type="term" value="P:D-ribose catabolic process"/>
    <property type="evidence" value="ECO:0007669"/>
    <property type="project" value="TreeGrafter"/>
</dbReference>
<dbReference type="PATRIC" id="fig|1348662.3.peg.1438"/>
<evidence type="ECO:0000256" key="1">
    <source>
        <dbReference type="ARBA" id="ARBA00000223"/>
    </source>
</evidence>
<evidence type="ECO:0000313" key="6">
    <source>
        <dbReference type="EMBL" id="AGU15582.1"/>
    </source>
</evidence>
<keyword evidence="3" id="KW-0963">Cytoplasm</keyword>
<dbReference type="RefSeq" id="WP_021011973.1">
    <property type="nucleotide sequence ID" value="NC_022198.1"/>
</dbReference>
<evidence type="ECO:0000256" key="4">
    <source>
        <dbReference type="ARBA" id="ARBA00023235"/>
    </source>
</evidence>
<dbReference type="eggNOG" id="COG1869">
    <property type="taxonomic scope" value="Bacteria"/>
</dbReference>
<dbReference type="Proteomes" id="UP000016943">
    <property type="component" value="Chromosome"/>
</dbReference>
<evidence type="ECO:0000313" key="7">
    <source>
        <dbReference type="Proteomes" id="UP000016943"/>
    </source>
</evidence>